<evidence type="ECO:0000313" key="6">
    <source>
        <dbReference type="Proteomes" id="UP000308121"/>
    </source>
</evidence>
<dbReference type="GO" id="GO:0003697">
    <property type="term" value="F:single-stranded DNA binding"/>
    <property type="evidence" value="ECO:0007669"/>
    <property type="project" value="InterPro"/>
</dbReference>
<name>A0A7Z8NPF5_9CELL</name>
<accession>A0A7Z8NPF5</accession>
<dbReference type="OrthoDB" id="4427276at2"/>
<reference evidence="5 6" key="1">
    <citation type="submission" date="2019-05" db="EMBL/GenBank/DDBJ databases">
        <title>Genome sequence of Cellulomonas hominis strain CS1.</title>
        <authorList>
            <person name="Belmont J."/>
            <person name="Maclea K.S."/>
        </authorList>
    </citation>
    <scope>NUCLEOTIDE SEQUENCE [LARGE SCALE GENOMIC DNA]</scope>
    <source>
        <strain evidence="5 6">CS1</strain>
    </source>
</reference>
<dbReference type="SUPFAM" id="SSF50249">
    <property type="entry name" value="Nucleic acid-binding proteins"/>
    <property type="match status" value="1"/>
</dbReference>
<feature type="region of interest" description="Disordered" evidence="4">
    <location>
        <begin position="61"/>
        <end position="96"/>
    </location>
</feature>
<dbReference type="EMBL" id="SZYE01000240">
    <property type="protein sequence ID" value="TKR22158.1"/>
    <property type="molecule type" value="Genomic_DNA"/>
</dbReference>
<evidence type="ECO:0000256" key="4">
    <source>
        <dbReference type="SAM" id="MobiDB-lite"/>
    </source>
</evidence>
<dbReference type="CDD" id="cd04496">
    <property type="entry name" value="SSB_OBF"/>
    <property type="match status" value="1"/>
</dbReference>
<feature type="compositionally biased region" description="Acidic residues" evidence="4">
    <location>
        <begin position="234"/>
        <end position="244"/>
    </location>
</feature>
<evidence type="ECO:0000256" key="1">
    <source>
        <dbReference type="ARBA" id="ARBA00023125"/>
    </source>
</evidence>
<dbReference type="InterPro" id="IPR011344">
    <property type="entry name" value="ssDNA-bd"/>
</dbReference>
<evidence type="ECO:0000313" key="5">
    <source>
        <dbReference type="EMBL" id="TKR22158.1"/>
    </source>
</evidence>
<dbReference type="PROSITE" id="PS50935">
    <property type="entry name" value="SSB"/>
    <property type="match status" value="1"/>
</dbReference>
<dbReference type="Proteomes" id="UP000308121">
    <property type="component" value="Unassembled WGS sequence"/>
</dbReference>
<keyword evidence="1 2" id="KW-0238">DNA-binding</keyword>
<comment type="caution">
    <text evidence="5">The sequence shown here is derived from an EMBL/GenBank/DDBJ whole genome shotgun (WGS) entry which is preliminary data.</text>
</comment>
<dbReference type="Pfam" id="PF00436">
    <property type="entry name" value="SSB"/>
    <property type="match status" value="1"/>
</dbReference>
<sequence>MPGGADGGGAGRAPAGAGAGRGGAGGLSPGGLSRGGPPGWGAAARPVIPGRRVLHRPGAVRRPQVPGAAPGAGPVPAGNVVPTAGPHGRRPRAPGGRMAVNELTVTVVGWVGSDPVRYTGEDGQVPFTKFRVASTPRVYDRDQDGYVDADTSWFTVKTFRHLALNVAESVRRGEPVVVHGRLRLVDWVAPDGRPRTTAELTADAVGHDLSRGTTRFMRTVRTTGRTADGTDVPPEPEDGADDDAGAGGPGGEVVDVSRAFELADDDPLPGDVPAGTARALPA</sequence>
<dbReference type="Gene3D" id="2.40.50.140">
    <property type="entry name" value="Nucleic acid-binding proteins"/>
    <property type="match status" value="1"/>
</dbReference>
<evidence type="ECO:0000256" key="3">
    <source>
        <dbReference type="RuleBase" id="RU000524"/>
    </source>
</evidence>
<dbReference type="InterPro" id="IPR012340">
    <property type="entry name" value="NA-bd_OB-fold"/>
</dbReference>
<proteinExistence type="predicted"/>
<dbReference type="NCBIfam" id="TIGR00621">
    <property type="entry name" value="ssb"/>
    <property type="match status" value="1"/>
</dbReference>
<feature type="compositionally biased region" description="Gly residues" evidence="4">
    <location>
        <begin position="1"/>
        <end position="39"/>
    </location>
</feature>
<protein>
    <recommendedName>
        <fullName evidence="3">Single-stranded DNA-binding protein</fullName>
    </recommendedName>
</protein>
<gene>
    <name evidence="5" type="ORF">FA014_17955</name>
</gene>
<feature type="region of interest" description="Disordered" evidence="4">
    <location>
        <begin position="1"/>
        <end position="45"/>
    </location>
</feature>
<evidence type="ECO:0000256" key="2">
    <source>
        <dbReference type="PROSITE-ProRule" id="PRU00252"/>
    </source>
</evidence>
<feature type="region of interest" description="Disordered" evidence="4">
    <location>
        <begin position="221"/>
        <end position="282"/>
    </location>
</feature>
<dbReference type="GO" id="GO:0006260">
    <property type="term" value="P:DNA replication"/>
    <property type="evidence" value="ECO:0007669"/>
    <property type="project" value="InterPro"/>
</dbReference>
<feature type="compositionally biased region" description="Low complexity" evidence="4">
    <location>
        <begin position="63"/>
        <end position="86"/>
    </location>
</feature>
<organism evidence="5 6">
    <name type="scientific">Cellulomonas hominis</name>
    <dbReference type="NCBI Taxonomy" id="156981"/>
    <lineage>
        <taxon>Bacteria</taxon>
        <taxon>Bacillati</taxon>
        <taxon>Actinomycetota</taxon>
        <taxon>Actinomycetes</taxon>
        <taxon>Micrococcales</taxon>
        <taxon>Cellulomonadaceae</taxon>
        <taxon>Cellulomonas</taxon>
    </lineage>
</organism>
<dbReference type="InterPro" id="IPR000424">
    <property type="entry name" value="Primosome_PriB/ssb"/>
</dbReference>
<dbReference type="AlphaFoldDB" id="A0A7Z8NPF5"/>